<evidence type="ECO:0000313" key="3">
    <source>
        <dbReference type="Proteomes" id="UP000542125"/>
    </source>
</evidence>
<dbReference type="SUPFAM" id="SSF141868">
    <property type="entry name" value="EAL domain-like"/>
    <property type="match status" value="1"/>
</dbReference>
<dbReference type="AlphaFoldDB" id="A0A7Y9IWY2"/>
<name>A0A7Y9IWY2_9BURK</name>
<comment type="caution">
    <text evidence="2">The sequence shown here is derived from an EMBL/GenBank/DDBJ whole genome shotgun (WGS) entry which is preliminary data.</text>
</comment>
<dbReference type="InterPro" id="IPR050706">
    <property type="entry name" value="Cyclic-di-GMP_PDE-like"/>
</dbReference>
<dbReference type="Gene3D" id="3.30.70.270">
    <property type="match status" value="1"/>
</dbReference>
<evidence type="ECO:0000259" key="1">
    <source>
        <dbReference type="PROSITE" id="PS50883"/>
    </source>
</evidence>
<dbReference type="Gene3D" id="3.20.20.450">
    <property type="entry name" value="EAL domain"/>
    <property type="match status" value="1"/>
</dbReference>
<gene>
    <name evidence="2" type="ORF">FHW18_003891</name>
</gene>
<dbReference type="InterPro" id="IPR043128">
    <property type="entry name" value="Rev_trsase/Diguanyl_cyclase"/>
</dbReference>
<dbReference type="InterPro" id="IPR029787">
    <property type="entry name" value="Nucleotide_cyclase"/>
</dbReference>
<dbReference type="InterPro" id="IPR000160">
    <property type="entry name" value="GGDEF_dom"/>
</dbReference>
<dbReference type="GO" id="GO:0071111">
    <property type="term" value="F:cyclic-guanylate-specific phosphodiesterase activity"/>
    <property type="evidence" value="ECO:0007669"/>
    <property type="project" value="InterPro"/>
</dbReference>
<keyword evidence="3" id="KW-1185">Reference proteome</keyword>
<dbReference type="RefSeq" id="WP_179588290.1">
    <property type="nucleotide sequence ID" value="NZ_JACBYR010000001.1"/>
</dbReference>
<protein>
    <submittedName>
        <fullName evidence="2">EAL domain-containing protein (Putative c-di-GMP-specific phosphodiesterase class I)</fullName>
    </submittedName>
</protein>
<dbReference type="CDD" id="cd01948">
    <property type="entry name" value="EAL"/>
    <property type="match status" value="1"/>
</dbReference>
<dbReference type="InterPro" id="IPR001633">
    <property type="entry name" value="EAL_dom"/>
</dbReference>
<dbReference type="InterPro" id="IPR035919">
    <property type="entry name" value="EAL_sf"/>
</dbReference>
<dbReference type="PANTHER" id="PTHR33121">
    <property type="entry name" value="CYCLIC DI-GMP PHOSPHODIESTERASE PDEF"/>
    <property type="match status" value="1"/>
</dbReference>
<sequence length="423" mass="47018">MLQPSSISSFAQQLGAVTERRALLRELSVLINERRRAAVLAVNIPQQTDAPTRDDIVRRIRPYVRLDDLMCLLEDGNLIVVLRDLGDKASAIGAAQRLFQRCALLQSIGVSADDAFVSFGIVMLPSDLSQPENVVQRAEQAARYASRTHARWVCWSNGPDDVDSVVLTREDTLATEVIQGLERDEFELYYQPQLEMGSGRLRGMEALIRWRRGDTIVPPGDFIPAIEAAGLSAALGSWVLRKACQQISAWRAEGLHCPRVAVNLSAAQLQGDLVDIVWHMLAEYQTEANQLEIELTESTEIAHPEEALAITGQLAEMGISFSLDDFGTGYSSFVRLKAAPFQAVKIERQFVANMMTDPYDMEMIRAVIEFGRKVNIATIAEGVETQEQYDILREMGCDAWQGFLCSRPMPLADATAFLRTARV</sequence>
<dbReference type="PROSITE" id="PS50883">
    <property type="entry name" value="EAL"/>
    <property type="match status" value="1"/>
</dbReference>
<dbReference type="Proteomes" id="UP000542125">
    <property type="component" value="Unassembled WGS sequence"/>
</dbReference>
<dbReference type="Pfam" id="PF00563">
    <property type="entry name" value="EAL"/>
    <property type="match status" value="1"/>
</dbReference>
<dbReference type="SUPFAM" id="SSF55073">
    <property type="entry name" value="Nucleotide cyclase"/>
    <property type="match status" value="1"/>
</dbReference>
<evidence type="ECO:0000313" key="2">
    <source>
        <dbReference type="EMBL" id="NYE84620.1"/>
    </source>
</evidence>
<dbReference type="Pfam" id="PF00990">
    <property type="entry name" value="GGDEF"/>
    <property type="match status" value="1"/>
</dbReference>
<feature type="domain" description="EAL" evidence="1">
    <location>
        <begin position="170"/>
        <end position="422"/>
    </location>
</feature>
<proteinExistence type="predicted"/>
<dbReference type="PANTHER" id="PTHR33121:SF79">
    <property type="entry name" value="CYCLIC DI-GMP PHOSPHODIESTERASE PDED-RELATED"/>
    <property type="match status" value="1"/>
</dbReference>
<reference evidence="2 3" key="1">
    <citation type="submission" date="2020-07" db="EMBL/GenBank/DDBJ databases">
        <title>Genomic Encyclopedia of Type Strains, Phase IV (KMG-V): Genome sequencing to study the core and pangenomes of soil and plant-associated prokaryotes.</title>
        <authorList>
            <person name="Whitman W."/>
        </authorList>
    </citation>
    <scope>NUCLEOTIDE SEQUENCE [LARGE SCALE GENOMIC DNA]</scope>
    <source>
        <strain evidence="2 3">SAS40</strain>
    </source>
</reference>
<organism evidence="2 3">
    <name type="scientific">Pigmentiphaga litoralis</name>
    <dbReference type="NCBI Taxonomy" id="516702"/>
    <lineage>
        <taxon>Bacteria</taxon>
        <taxon>Pseudomonadati</taxon>
        <taxon>Pseudomonadota</taxon>
        <taxon>Betaproteobacteria</taxon>
        <taxon>Burkholderiales</taxon>
        <taxon>Alcaligenaceae</taxon>
        <taxon>Pigmentiphaga</taxon>
    </lineage>
</organism>
<dbReference type="EMBL" id="JACBYR010000001">
    <property type="protein sequence ID" value="NYE84620.1"/>
    <property type="molecule type" value="Genomic_DNA"/>
</dbReference>
<accession>A0A7Y9IWY2</accession>
<dbReference type="SMART" id="SM00052">
    <property type="entry name" value="EAL"/>
    <property type="match status" value="1"/>
</dbReference>